<keyword evidence="4" id="KW-1185">Reference proteome</keyword>
<dbReference type="Gene3D" id="1.10.260.40">
    <property type="entry name" value="lambda repressor-like DNA-binding domains"/>
    <property type="match status" value="1"/>
</dbReference>
<reference evidence="3 4" key="1">
    <citation type="submission" date="2024-03" db="EMBL/GenBank/DDBJ databases">
        <title>Human intestinal bacterial collection.</title>
        <authorList>
            <person name="Pauvert C."/>
            <person name="Hitch T.C.A."/>
            <person name="Clavel T."/>
        </authorList>
    </citation>
    <scope>NUCLEOTIDE SEQUENCE [LARGE SCALE GENOMIC DNA]</scope>
    <source>
        <strain evidence="3 4">CLA-JM-H44</strain>
    </source>
</reference>
<dbReference type="RefSeq" id="WP_349219571.1">
    <property type="nucleotide sequence ID" value="NZ_JBBMFD010000013.1"/>
</dbReference>
<gene>
    <name evidence="3" type="ORF">WMO26_08385</name>
</gene>
<feature type="domain" description="HTH cro/C1-type" evidence="2">
    <location>
        <begin position="5"/>
        <end position="59"/>
    </location>
</feature>
<dbReference type="InterPro" id="IPR010982">
    <property type="entry name" value="Lambda_DNA-bd_dom_sf"/>
</dbReference>
<proteinExistence type="predicted"/>
<dbReference type="Proteomes" id="UP001489509">
    <property type="component" value="Unassembled WGS sequence"/>
</dbReference>
<dbReference type="CDD" id="cd00093">
    <property type="entry name" value="HTH_XRE"/>
    <property type="match status" value="1"/>
</dbReference>
<dbReference type="SUPFAM" id="SSF47413">
    <property type="entry name" value="lambda repressor-like DNA-binding domains"/>
    <property type="match status" value="1"/>
</dbReference>
<sequence>MRKTLRELRKALGYTQCEVAESLNVDQTTVSKWENGESFPRVEKLLQIAALYDVSLDMIDLSKERPILRRA</sequence>
<dbReference type="PANTHER" id="PTHR46558:SF13">
    <property type="entry name" value="HTH-TYPE TRANSCRIPTIONAL REGULATOR IMMR"/>
    <property type="match status" value="1"/>
</dbReference>
<dbReference type="SMART" id="SM00530">
    <property type="entry name" value="HTH_XRE"/>
    <property type="match status" value="1"/>
</dbReference>
<name>A0ABV1E0J9_9FIRM</name>
<organism evidence="3 4">
    <name type="scientific">Solibaculum intestinale</name>
    <dbReference type="NCBI Taxonomy" id="3133165"/>
    <lineage>
        <taxon>Bacteria</taxon>
        <taxon>Bacillati</taxon>
        <taxon>Bacillota</taxon>
        <taxon>Clostridia</taxon>
        <taxon>Eubacteriales</taxon>
        <taxon>Oscillospiraceae</taxon>
        <taxon>Solibaculum</taxon>
    </lineage>
</organism>
<dbReference type="Pfam" id="PF01381">
    <property type="entry name" value="HTH_3"/>
    <property type="match status" value="1"/>
</dbReference>
<evidence type="ECO:0000256" key="1">
    <source>
        <dbReference type="ARBA" id="ARBA00023125"/>
    </source>
</evidence>
<dbReference type="EMBL" id="JBBMFD010000013">
    <property type="protein sequence ID" value="MEQ2440838.1"/>
    <property type="molecule type" value="Genomic_DNA"/>
</dbReference>
<evidence type="ECO:0000313" key="3">
    <source>
        <dbReference type="EMBL" id="MEQ2440838.1"/>
    </source>
</evidence>
<accession>A0ABV1E0J9</accession>
<evidence type="ECO:0000259" key="2">
    <source>
        <dbReference type="PROSITE" id="PS50943"/>
    </source>
</evidence>
<dbReference type="PANTHER" id="PTHR46558">
    <property type="entry name" value="TRACRIPTIONAL REGULATORY PROTEIN-RELATED-RELATED"/>
    <property type="match status" value="1"/>
</dbReference>
<dbReference type="PROSITE" id="PS50943">
    <property type="entry name" value="HTH_CROC1"/>
    <property type="match status" value="1"/>
</dbReference>
<dbReference type="InterPro" id="IPR001387">
    <property type="entry name" value="Cro/C1-type_HTH"/>
</dbReference>
<evidence type="ECO:0000313" key="4">
    <source>
        <dbReference type="Proteomes" id="UP001489509"/>
    </source>
</evidence>
<comment type="caution">
    <text evidence="3">The sequence shown here is derived from an EMBL/GenBank/DDBJ whole genome shotgun (WGS) entry which is preliminary data.</text>
</comment>
<keyword evidence="1" id="KW-0238">DNA-binding</keyword>
<protein>
    <submittedName>
        <fullName evidence="3">Helix-turn-helix transcriptional regulator</fullName>
    </submittedName>
</protein>